<dbReference type="PANTHER" id="PTHR47947:SF24">
    <property type="entry name" value="ISOFLAVONE 2'-HYDROXYLASE-LIKE"/>
    <property type="match status" value="1"/>
</dbReference>
<evidence type="ECO:0000256" key="2">
    <source>
        <dbReference type="ARBA" id="ARBA00022617"/>
    </source>
</evidence>
<evidence type="ECO:0000313" key="9">
    <source>
        <dbReference type="EMBL" id="KAL2535771.1"/>
    </source>
</evidence>
<dbReference type="InterPro" id="IPR050651">
    <property type="entry name" value="Plant_Cytochrome_P450_Monoox"/>
</dbReference>
<name>A0ABD1VEK2_9LAMI</name>
<accession>A0ABD1VEK2</accession>
<dbReference type="Proteomes" id="UP001604277">
    <property type="component" value="Unassembled WGS sequence"/>
</dbReference>
<dbReference type="PRINTS" id="PR00385">
    <property type="entry name" value="P450"/>
</dbReference>
<sequence>MEQLILHQSQLEWAFSQLLENPDILRRAQADIDSLLGKESLFDESDVAELPYLRCIVNETLRLHPAAPLLSPHLSSDECTIGGFCVPRGTILLVNAWDIQNNPETWQDAEKFKPERLEGFEGGKNGMKLFPFGWGRRACPGENLAIRVVGLALGSLIQCFDWDKVGKINIE</sequence>
<keyword evidence="10" id="KW-1185">Reference proteome</keyword>
<keyword evidence="4 8" id="KW-0560">Oxidoreductase</keyword>
<dbReference type="AlphaFoldDB" id="A0ABD1VEK2"/>
<evidence type="ECO:0000256" key="3">
    <source>
        <dbReference type="ARBA" id="ARBA00022723"/>
    </source>
</evidence>
<comment type="subcellular location">
    <subcellularLocation>
        <location evidence="1">Membrane</location>
        <topology evidence="1">Single-pass membrane protein</topology>
    </subcellularLocation>
</comment>
<reference evidence="10" key="1">
    <citation type="submission" date="2024-07" db="EMBL/GenBank/DDBJ databases">
        <title>Two chromosome-level genome assemblies of Korean endemic species Abeliophyllum distichum and Forsythia ovata (Oleaceae).</title>
        <authorList>
            <person name="Jang H."/>
        </authorList>
    </citation>
    <scope>NUCLEOTIDE SEQUENCE [LARGE SCALE GENOMIC DNA]</scope>
</reference>
<dbReference type="PROSITE" id="PS00086">
    <property type="entry name" value="CYTOCHROME_P450"/>
    <property type="match status" value="1"/>
</dbReference>
<organism evidence="9 10">
    <name type="scientific">Forsythia ovata</name>
    <dbReference type="NCBI Taxonomy" id="205694"/>
    <lineage>
        <taxon>Eukaryota</taxon>
        <taxon>Viridiplantae</taxon>
        <taxon>Streptophyta</taxon>
        <taxon>Embryophyta</taxon>
        <taxon>Tracheophyta</taxon>
        <taxon>Spermatophyta</taxon>
        <taxon>Magnoliopsida</taxon>
        <taxon>eudicotyledons</taxon>
        <taxon>Gunneridae</taxon>
        <taxon>Pentapetalae</taxon>
        <taxon>asterids</taxon>
        <taxon>lamiids</taxon>
        <taxon>Lamiales</taxon>
        <taxon>Oleaceae</taxon>
        <taxon>Forsythieae</taxon>
        <taxon>Forsythia</taxon>
    </lineage>
</organism>
<keyword evidence="5 7" id="KW-0408">Iron</keyword>
<dbReference type="GO" id="GO:0016020">
    <property type="term" value="C:membrane"/>
    <property type="evidence" value="ECO:0007669"/>
    <property type="project" value="UniProtKB-SubCell"/>
</dbReference>
<dbReference type="InterPro" id="IPR036396">
    <property type="entry name" value="Cyt_P450_sf"/>
</dbReference>
<evidence type="ECO:0000256" key="1">
    <source>
        <dbReference type="ARBA" id="ARBA00004167"/>
    </source>
</evidence>
<dbReference type="PRINTS" id="PR00463">
    <property type="entry name" value="EP450I"/>
</dbReference>
<comment type="caution">
    <text evidence="9">The sequence shown here is derived from an EMBL/GenBank/DDBJ whole genome shotgun (WGS) entry which is preliminary data.</text>
</comment>
<evidence type="ECO:0000256" key="6">
    <source>
        <dbReference type="ARBA" id="ARBA00023033"/>
    </source>
</evidence>
<dbReference type="PANTHER" id="PTHR47947">
    <property type="entry name" value="CYTOCHROME P450 82C3-RELATED"/>
    <property type="match status" value="1"/>
</dbReference>
<evidence type="ECO:0000256" key="7">
    <source>
        <dbReference type="PIRSR" id="PIRSR602401-1"/>
    </source>
</evidence>
<dbReference type="Gene3D" id="1.10.630.10">
    <property type="entry name" value="Cytochrome P450"/>
    <property type="match status" value="1"/>
</dbReference>
<keyword evidence="2 7" id="KW-0349">Heme</keyword>
<comment type="similarity">
    <text evidence="8">Belongs to the cytochrome P450 family.</text>
</comment>
<dbReference type="InterPro" id="IPR001128">
    <property type="entry name" value="Cyt_P450"/>
</dbReference>
<dbReference type="GO" id="GO:0046872">
    <property type="term" value="F:metal ion binding"/>
    <property type="evidence" value="ECO:0007669"/>
    <property type="project" value="UniProtKB-KW"/>
</dbReference>
<evidence type="ECO:0000313" key="10">
    <source>
        <dbReference type="Proteomes" id="UP001604277"/>
    </source>
</evidence>
<evidence type="ECO:0000256" key="4">
    <source>
        <dbReference type="ARBA" id="ARBA00023002"/>
    </source>
</evidence>
<keyword evidence="3 7" id="KW-0479">Metal-binding</keyword>
<dbReference type="InterPro" id="IPR017972">
    <property type="entry name" value="Cyt_P450_CS"/>
</dbReference>
<protein>
    <submittedName>
        <fullName evidence="9">Cytochrome</fullName>
    </submittedName>
</protein>
<feature type="binding site" description="axial binding residue" evidence="7">
    <location>
        <position position="139"/>
    </location>
    <ligand>
        <name>heme</name>
        <dbReference type="ChEBI" id="CHEBI:30413"/>
    </ligand>
    <ligandPart>
        <name>Fe</name>
        <dbReference type="ChEBI" id="CHEBI:18248"/>
    </ligandPart>
</feature>
<evidence type="ECO:0000256" key="8">
    <source>
        <dbReference type="RuleBase" id="RU000461"/>
    </source>
</evidence>
<dbReference type="Pfam" id="PF00067">
    <property type="entry name" value="p450"/>
    <property type="match status" value="1"/>
</dbReference>
<keyword evidence="6 8" id="KW-0503">Monooxygenase</keyword>
<evidence type="ECO:0000256" key="5">
    <source>
        <dbReference type="ARBA" id="ARBA00023004"/>
    </source>
</evidence>
<comment type="cofactor">
    <cofactor evidence="7">
        <name>heme</name>
        <dbReference type="ChEBI" id="CHEBI:30413"/>
    </cofactor>
</comment>
<dbReference type="EMBL" id="JBFOLJ010000005">
    <property type="protein sequence ID" value="KAL2535771.1"/>
    <property type="molecule type" value="Genomic_DNA"/>
</dbReference>
<dbReference type="InterPro" id="IPR002401">
    <property type="entry name" value="Cyt_P450_E_grp-I"/>
</dbReference>
<dbReference type="GO" id="GO:0004497">
    <property type="term" value="F:monooxygenase activity"/>
    <property type="evidence" value="ECO:0007669"/>
    <property type="project" value="UniProtKB-KW"/>
</dbReference>
<dbReference type="SUPFAM" id="SSF48264">
    <property type="entry name" value="Cytochrome P450"/>
    <property type="match status" value="1"/>
</dbReference>
<gene>
    <name evidence="9" type="ORF">Fot_17162</name>
</gene>
<proteinExistence type="inferred from homology"/>